<feature type="compositionally biased region" description="Low complexity" evidence="1">
    <location>
        <begin position="520"/>
        <end position="532"/>
    </location>
</feature>
<dbReference type="EMBL" id="CP103836">
    <property type="protein sequence ID" value="WOB51059.1"/>
    <property type="molecule type" value="Genomic_DNA"/>
</dbReference>
<keyword evidence="4" id="KW-1185">Reference proteome</keyword>
<organism evidence="3 4">
    <name type="scientific">Xanthomonas hydrangeae</name>
    <dbReference type="NCBI Taxonomy" id="2775159"/>
    <lineage>
        <taxon>Bacteria</taxon>
        <taxon>Pseudomonadati</taxon>
        <taxon>Pseudomonadota</taxon>
        <taxon>Gammaproteobacteria</taxon>
        <taxon>Lysobacterales</taxon>
        <taxon>Lysobacteraceae</taxon>
        <taxon>Xanthomonas</taxon>
    </lineage>
</organism>
<feature type="transmembrane region" description="Helical" evidence="2">
    <location>
        <begin position="347"/>
        <end position="369"/>
    </location>
</feature>
<feature type="transmembrane region" description="Helical" evidence="2">
    <location>
        <begin position="450"/>
        <end position="468"/>
    </location>
</feature>
<dbReference type="AlphaFoldDB" id="A0AAU0BD99"/>
<sequence length="542" mass="59304">MKQGFRQSMAWLHTWTGLLVGWVLLLIFMGGTASYYRDEISRWMRPELPTTTVSNATALRSAEQYLQAHAADAQSWNITLPDTRNPVVSMYWQNPAPADGKPASRREMYGNAIIDPATGQEIAARDTLGGDFFYRLHFDLHYLPVLWSRYIVGFCAMFMLVAIISGVITHKKIFKDFFTFRPGKGLRSWLDFHNVSAVTALPYHAMITYTGIVTLMFMYLPWGIKAQYPDNEMRFYEEAANRVADTRKASGTPARMLPLEQFVARARSDWRGGEIGNVAVSLPNDAHAAVGVTQVAGSLSTDAPSILFDAISGQRLQRSGAPGGASQTRGTMVGLHIAHFAGPWMRALFFGSGLLGCLMVASGVVMWAVKERPKHLKAGRIGFGLRLVDALNIGTVAGLPIAFASFFWANRLLPVTLDARAAMEANLFFAAWATALLAAFAWPRRAMWSWQLYLGAALFALVPLLNAITTDVHLGVTLPAGQWALAGVDLVCLFLGVCLGIAGWRLQHWKAPQSASARRARATASASASASAQNSVPMQESA</sequence>
<evidence type="ECO:0000313" key="3">
    <source>
        <dbReference type="EMBL" id="WOB51059.1"/>
    </source>
</evidence>
<evidence type="ECO:0000256" key="1">
    <source>
        <dbReference type="SAM" id="MobiDB-lite"/>
    </source>
</evidence>
<proteinExistence type="predicted"/>
<dbReference type="Proteomes" id="UP001302716">
    <property type="component" value="Chromosome"/>
</dbReference>
<feature type="transmembrane region" description="Helical" evidence="2">
    <location>
        <begin position="480"/>
        <end position="504"/>
    </location>
</feature>
<reference evidence="3 4" key="1">
    <citation type="submission" date="2022-08" db="EMBL/GenBank/DDBJ databases">
        <title>Whole genome sequencing-based tracing of a 2022 introduction and outbreak of Xanthomonas hortorum pv. pelargonii.</title>
        <authorList>
            <person name="Iruegas-Bocardo F."/>
            <person name="Weisberg A.K."/>
            <person name="Riutta E.R."/>
            <person name="Kilday K."/>
            <person name="Bonkowski J.C."/>
            <person name="Creswell T."/>
            <person name="Daughtrey M.L."/>
            <person name="Rane K."/>
            <person name="Grunwald N.J."/>
            <person name="Chang J.H."/>
            <person name="Putnam M.L."/>
        </authorList>
    </citation>
    <scope>NUCLEOTIDE SEQUENCE [LARGE SCALE GENOMIC DNA]</scope>
    <source>
        <strain evidence="3 4">22-323</strain>
    </source>
</reference>
<feature type="compositionally biased region" description="Polar residues" evidence="1">
    <location>
        <begin position="533"/>
        <end position="542"/>
    </location>
</feature>
<keyword evidence="2" id="KW-1133">Transmembrane helix</keyword>
<dbReference type="PANTHER" id="PTHR34219">
    <property type="entry name" value="IRON-REGULATED INNER MEMBRANE PROTEIN-RELATED"/>
    <property type="match status" value="1"/>
</dbReference>
<feature type="transmembrane region" description="Helical" evidence="2">
    <location>
        <begin position="12"/>
        <end position="36"/>
    </location>
</feature>
<protein>
    <submittedName>
        <fullName evidence="3">PepSY domain-containing protein</fullName>
    </submittedName>
</protein>
<dbReference type="RefSeq" id="WP_316697199.1">
    <property type="nucleotide sequence ID" value="NZ_CP103836.1"/>
</dbReference>
<dbReference type="PANTHER" id="PTHR34219:SF4">
    <property type="entry name" value="PEPSY DOMAIN-CONTAINING PROTEIN"/>
    <property type="match status" value="1"/>
</dbReference>
<feature type="transmembrane region" description="Helical" evidence="2">
    <location>
        <begin position="147"/>
        <end position="168"/>
    </location>
</feature>
<feature type="transmembrane region" description="Helical" evidence="2">
    <location>
        <begin position="390"/>
        <end position="409"/>
    </location>
</feature>
<gene>
    <name evidence="3" type="ORF">NYR97_06690</name>
</gene>
<feature type="transmembrane region" description="Helical" evidence="2">
    <location>
        <begin position="206"/>
        <end position="224"/>
    </location>
</feature>
<feature type="region of interest" description="Disordered" evidence="1">
    <location>
        <begin position="520"/>
        <end position="542"/>
    </location>
</feature>
<evidence type="ECO:0000313" key="4">
    <source>
        <dbReference type="Proteomes" id="UP001302716"/>
    </source>
</evidence>
<dbReference type="Pfam" id="PF03929">
    <property type="entry name" value="PepSY_TM"/>
    <property type="match status" value="1"/>
</dbReference>
<keyword evidence="2" id="KW-0472">Membrane</keyword>
<name>A0AAU0BD99_9XANT</name>
<accession>A0AAU0BD99</accession>
<dbReference type="InterPro" id="IPR005625">
    <property type="entry name" value="PepSY-ass_TM"/>
</dbReference>
<evidence type="ECO:0000256" key="2">
    <source>
        <dbReference type="SAM" id="Phobius"/>
    </source>
</evidence>
<feature type="transmembrane region" description="Helical" evidence="2">
    <location>
        <begin position="421"/>
        <end position="443"/>
    </location>
</feature>
<keyword evidence="2" id="KW-0812">Transmembrane</keyword>